<proteinExistence type="predicted"/>
<evidence type="ECO:0000313" key="2">
    <source>
        <dbReference type="EMBL" id="ALA06530.1"/>
    </source>
</evidence>
<dbReference type="Proteomes" id="UP000223849">
    <property type="component" value="Segment"/>
</dbReference>
<dbReference type="EMBL" id="KT372003">
    <property type="protein sequence ID" value="ALA06530.1"/>
    <property type="molecule type" value="Genomic_DNA"/>
</dbReference>
<dbReference type="Gene3D" id="2.60.40.1080">
    <property type="match status" value="1"/>
</dbReference>
<accession>A0A0K2CLR3</accession>
<dbReference type="Pfam" id="PF02368">
    <property type="entry name" value="Big_2"/>
    <property type="match status" value="1"/>
</dbReference>
<gene>
    <name evidence="2" type="ORF">SEA_LUMOS_14</name>
</gene>
<dbReference type="InterPro" id="IPR008964">
    <property type="entry name" value="Invasin/intimin_cell_adhesion"/>
</dbReference>
<reference evidence="2 3" key="1">
    <citation type="submission" date="2015-08" db="EMBL/GenBank/DDBJ databases">
        <authorList>
            <person name="Davis N."/>
            <person name="Domingos A."/>
            <person name="Holland C."/>
            <person name="Houk L.J."/>
            <person name="Hueter N."/>
            <person name="Molina L."/>
            <person name="Sontag M."/>
            <person name="Saintfleur O."/>
            <person name="Swinford C."/>
            <person name="Villalobos-Ayala K."/>
            <person name="Carroll M."/>
            <person name="Cottrell-Yongye A."/>
            <person name="D'Elia T."/>
            <person name="Delesalle V.A."/>
            <person name="Bradley K.W."/>
            <person name="Asai D.J."/>
            <person name="Bowman C.A."/>
            <person name="Russell D.A."/>
            <person name="Pope W.H."/>
            <person name="Jacobs-Sera D."/>
            <person name="Hendrix R.W."/>
            <person name="Hatfull G.F."/>
        </authorList>
    </citation>
    <scope>NUCLEOTIDE SEQUENCE [LARGE SCALE GENOMIC DNA]</scope>
</reference>
<evidence type="ECO:0000259" key="1">
    <source>
        <dbReference type="SMART" id="SM00635"/>
    </source>
</evidence>
<sequence>MTDFYTIKDAQADLAIAPLNLTVLLAPYSVTPALTLESPTDGSLTIPEGYKSVGHFQKAAGLTLGNEFDSKDIEAYGEPEPIRTIINKRTTTFDFSMYQNQRNVLELIWTQDFSDVQPSEFGGIVLEAPKVPKNIYYRAILVGLDDRNDREVWVYWLMPKVKLDKLDNQTLNDDNVLEYKPTLKAFRDDVAGYSVAQGFAGPGWRDIVATAGFGQALTALTITPGAPTVTVATGASHTVQLLVEGDNGINYTPDCVFTSADPSKASVSANGLVTGVEAGSTTITAKKGALEATASVTVTA</sequence>
<dbReference type="SUPFAM" id="SSF49373">
    <property type="entry name" value="Invasin/intimin cell-adhesion fragments"/>
    <property type="match status" value="1"/>
</dbReference>
<evidence type="ECO:0000313" key="3">
    <source>
        <dbReference type="Proteomes" id="UP000223849"/>
    </source>
</evidence>
<keyword evidence="3" id="KW-1185">Reference proteome</keyword>
<feature type="domain" description="BIG2" evidence="1">
    <location>
        <begin position="216"/>
        <end position="297"/>
    </location>
</feature>
<dbReference type="InterPro" id="IPR003343">
    <property type="entry name" value="Big_2"/>
</dbReference>
<organism evidence="2 3">
    <name type="scientific">Mycobacterium phage Lumos</name>
    <dbReference type="NCBI Taxonomy" id="1701852"/>
    <lineage>
        <taxon>Viruses</taxon>
        <taxon>Duplodnaviria</taxon>
        <taxon>Heunggongvirae</taxon>
        <taxon>Uroviricota</taxon>
        <taxon>Caudoviricetes</taxon>
        <taxon>Vilmaviridae</taxon>
        <taxon>Lclasvirinae</taxon>
        <taxon>Lumosvirus</taxon>
        <taxon>Lumosvirus lumos</taxon>
    </lineage>
</organism>
<protein>
    <submittedName>
        <fullName evidence="2">Major tail protein</fullName>
    </submittedName>
</protein>
<name>A0A0K2CLR3_9CAUD</name>
<dbReference type="SMART" id="SM00635">
    <property type="entry name" value="BID_2"/>
    <property type="match status" value="1"/>
</dbReference>